<dbReference type="AlphaFoldDB" id="A0A1B2RYR5"/>
<evidence type="ECO:0000259" key="1">
    <source>
        <dbReference type="PROSITE" id="PS50164"/>
    </source>
</evidence>
<keyword evidence="2" id="KW-0378">Hydrolase</keyword>
<dbReference type="InterPro" id="IPR006350">
    <property type="entry name" value="Intron_endoG1"/>
</dbReference>
<dbReference type="InterPro" id="IPR010896">
    <property type="entry name" value="NUMOD1"/>
</dbReference>
<keyword evidence="2" id="KW-0934">Plastid</keyword>
<dbReference type="Pfam" id="PF07453">
    <property type="entry name" value="NUMOD1"/>
    <property type="match status" value="1"/>
</dbReference>
<keyword evidence="2" id="KW-0150">Chloroplast</keyword>
<dbReference type="EMBL" id="KX306821">
    <property type="protein sequence ID" value="AOC61479.1"/>
    <property type="molecule type" value="Genomic_DNA"/>
</dbReference>
<gene>
    <name evidence="2" type="primary">orf218</name>
</gene>
<dbReference type="Gene3D" id="3.40.1440.10">
    <property type="entry name" value="GIY-YIG endonuclease"/>
    <property type="match status" value="1"/>
</dbReference>
<organism evidence="2">
    <name type="scientific">Rhexinema sarcinoideum</name>
    <dbReference type="NCBI Taxonomy" id="43261"/>
    <lineage>
        <taxon>Eukaryota</taxon>
        <taxon>Viridiplantae</taxon>
        <taxon>Chlorophyta</taxon>
        <taxon>core chlorophytes</taxon>
        <taxon>Ulvophyceae</taxon>
        <taxon>OUU clade</taxon>
        <taxon>Ulotrichales</taxon>
        <taxon>Helicodictyaceae</taxon>
        <taxon>Rhexinema</taxon>
    </lineage>
</organism>
<feature type="domain" description="GIY-YIG" evidence="1">
    <location>
        <begin position="7"/>
        <end position="101"/>
    </location>
</feature>
<dbReference type="InterPro" id="IPR000305">
    <property type="entry name" value="GIY-YIG_endonuc"/>
</dbReference>
<dbReference type="SUPFAM" id="SSF82771">
    <property type="entry name" value="GIY-YIG endonuclease"/>
    <property type="match status" value="1"/>
</dbReference>
<proteinExistence type="predicted"/>
<reference evidence="2" key="1">
    <citation type="journal article" date="2016" name="Genome Biol. Evol.">
        <title>Mitochondrion-to-Chloroplast DNA Transfers and Intragenomic Proliferation of Chloroplast Group II Introns in Gloeotilopsis Green Algae (Ulotrichales, Ulvophyceae).</title>
        <authorList>
            <person name="Turmel M."/>
            <person name="Otis C."/>
            <person name="Lemieux C."/>
        </authorList>
    </citation>
    <scope>NUCLEOTIDE SEQUENCE</scope>
</reference>
<geneLocation type="chloroplast" evidence="2"/>
<name>A0A1B2RYR5_9CHLO</name>
<dbReference type="GO" id="GO:0004519">
    <property type="term" value="F:endonuclease activity"/>
    <property type="evidence" value="ECO:0007669"/>
    <property type="project" value="UniProtKB-KW"/>
</dbReference>
<dbReference type="InterPro" id="IPR035901">
    <property type="entry name" value="GIY-YIG_endonuc_sf"/>
</dbReference>
<accession>A0A1B2RYR5</accession>
<dbReference type="Pfam" id="PF01541">
    <property type="entry name" value="GIY-YIG"/>
    <property type="match status" value="1"/>
</dbReference>
<keyword evidence="2" id="KW-0540">Nuclease</keyword>
<dbReference type="CDD" id="cd10437">
    <property type="entry name" value="GIY-YIG_HE_I-TevI_like"/>
    <property type="match status" value="1"/>
</dbReference>
<protein>
    <submittedName>
        <fullName evidence="2">Putative GIY-YIG homing endonuclease</fullName>
    </submittedName>
</protein>
<evidence type="ECO:0000313" key="2">
    <source>
        <dbReference type="EMBL" id="AOC61479.1"/>
    </source>
</evidence>
<keyword evidence="2" id="KW-0255">Endonuclease</keyword>
<dbReference type="PROSITE" id="PS50164">
    <property type="entry name" value="GIY_YIG"/>
    <property type="match status" value="1"/>
</dbReference>
<dbReference type="NCBIfam" id="TIGR01453">
    <property type="entry name" value="grpIintron_endo"/>
    <property type="match status" value="1"/>
</dbReference>
<sequence>MDVSALFQPGLYKITCLKNQKVYIGQSENILGRLGRHTESLEKNRHDCQELQKDFNFYGKENFVFEALKNTEGADFTKLAIRKYFEQRLIQQTNSLLLYNKPPINSTQYFAQKVKIKGKLYSSLKKAAQSLKESRTNIFRKCLDPKNGDYELIETNLLEENLNLKLTQKYYFKAFLPCEINNQYYGSLNQASKALGIDRKTIKKRIQSPSYPNYRLLN</sequence>